<keyword evidence="3" id="KW-1185">Reference proteome</keyword>
<feature type="compositionally biased region" description="Polar residues" evidence="1">
    <location>
        <begin position="47"/>
        <end position="68"/>
    </location>
</feature>
<protein>
    <submittedName>
        <fullName evidence="2">Uncharacterized protein</fullName>
    </submittedName>
</protein>
<accession>A0ABN9GEH6</accession>
<evidence type="ECO:0000256" key="1">
    <source>
        <dbReference type="SAM" id="MobiDB-lite"/>
    </source>
</evidence>
<feature type="non-terminal residue" evidence="2">
    <location>
        <position position="151"/>
    </location>
</feature>
<sequence>MVLMSVIPRERRLLLSADWKSEDNAITQDSPGVNPNTPNIHHRPSCPETSMDPSDQGESSDQSHTRSANVHLGSHTADRPTDPSDPKESSAPHEGAHEGTIYSHVQSVGNVSLRKESLLSTSEFTRVNVLIHVQSAGNVLLRKERLLNTRE</sequence>
<evidence type="ECO:0000313" key="3">
    <source>
        <dbReference type="Proteomes" id="UP001162483"/>
    </source>
</evidence>
<reference evidence="2" key="1">
    <citation type="submission" date="2023-05" db="EMBL/GenBank/DDBJ databases">
        <authorList>
            <person name="Stuckert A."/>
        </authorList>
    </citation>
    <scope>NUCLEOTIDE SEQUENCE</scope>
</reference>
<dbReference type="EMBL" id="CATNWA010018203">
    <property type="protein sequence ID" value="CAI9605913.1"/>
    <property type="molecule type" value="Genomic_DNA"/>
</dbReference>
<organism evidence="2 3">
    <name type="scientific">Staurois parvus</name>
    <dbReference type="NCBI Taxonomy" id="386267"/>
    <lineage>
        <taxon>Eukaryota</taxon>
        <taxon>Metazoa</taxon>
        <taxon>Chordata</taxon>
        <taxon>Craniata</taxon>
        <taxon>Vertebrata</taxon>
        <taxon>Euteleostomi</taxon>
        <taxon>Amphibia</taxon>
        <taxon>Batrachia</taxon>
        <taxon>Anura</taxon>
        <taxon>Neobatrachia</taxon>
        <taxon>Ranoidea</taxon>
        <taxon>Ranidae</taxon>
        <taxon>Staurois</taxon>
    </lineage>
</organism>
<proteinExistence type="predicted"/>
<gene>
    <name evidence="2" type="ORF">SPARVUS_LOCUS13686175</name>
</gene>
<comment type="caution">
    <text evidence="2">The sequence shown here is derived from an EMBL/GenBank/DDBJ whole genome shotgun (WGS) entry which is preliminary data.</text>
</comment>
<feature type="compositionally biased region" description="Basic and acidic residues" evidence="1">
    <location>
        <begin position="76"/>
        <end position="97"/>
    </location>
</feature>
<feature type="compositionally biased region" description="Polar residues" evidence="1">
    <location>
        <begin position="24"/>
        <end position="39"/>
    </location>
</feature>
<evidence type="ECO:0000313" key="2">
    <source>
        <dbReference type="EMBL" id="CAI9605913.1"/>
    </source>
</evidence>
<feature type="region of interest" description="Disordered" evidence="1">
    <location>
        <begin position="18"/>
        <end position="101"/>
    </location>
</feature>
<name>A0ABN9GEH6_9NEOB</name>
<dbReference type="Proteomes" id="UP001162483">
    <property type="component" value="Unassembled WGS sequence"/>
</dbReference>